<dbReference type="KEGG" id="elux:BTN50_0639"/>
<organism evidence="1 2">
    <name type="scientific">Candidatus Enterovibrio altilux</name>
    <dbReference type="NCBI Taxonomy" id="1927128"/>
    <lineage>
        <taxon>Bacteria</taxon>
        <taxon>Pseudomonadati</taxon>
        <taxon>Pseudomonadota</taxon>
        <taxon>Gammaproteobacteria</taxon>
        <taxon>Vibrionales</taxon>
        <taxon>Vibrionaceae</taxon>
        <taxon>Enterovibrio</taxon>
    </lineage>
</organism>
<gene>
    <name evidence="1" type="ORF">BTN50_0639</name>
</gene>
<reference evidence="2" key="1">
    <citation type="submission" date="2017-04" db="EMBL/GenBank/DDBJ databases">
        <title>Genome evolution of the luminous symbionts of deep sea anglerfish.</title>
        <authorList>
            <person name="Hendry T.A."/>
        </authorList>
    </citation>
    <scope>NUCLEOTIDE SEQUENCE [LARGE SCALE GENOMIC DNA]</scope>
</reference>
<name>A0A291B832_9GAMM</name>
<proteinExistence type="predicted"/>
<dbReference type="EMBL" id="CP020660">
    <property type="protein sequence ID" value="ATF09161.1"/>
    <property type="molecule type" value="Genomic_DNA"/>
</dbReference>
<protein>
    <submittedName>
        <fullName evidence="1">Uncharacterized protein</fullName>
    </submittedName>
</protein>
<dbReference type="AlphaFoldDB" id="A0A291B832"/>
<evidence type="ECO:0000313" key="1">
    <source>
        <dbReference type="EMBL" id="ATF09161.1"/>
    </source>
</evidence>
<keyword evidence="2" id="KW-1185">Reference proteome</keyword>
<evidence type="ECO:0000313" key="2">
    <source>
        <dbReference type="Proteomes" id="UP000218160"/>
    </source>
</evidence>
<dbReference type="Proteomes" id="UP000218160">
    <property type="component" value="Chromosome 1"/>
</dbReference>
<accession>A0A291B832</accession>
<sequence length="51" mass="5867">MTTAVEEVKKTERINPYRLLNGIESTHLTMKIIVMVKSLNKRGLLCLSFFV</sequence>